<gene>
    <name evidence="1" type="ORF">GA0070560_107118</name>
</gene>
<keyword evidence="2" id="KW-1185">Reference proteome</keyword>
<dbReference type="RefSeq" id="WP_091295372.1">
    <property type="nucleotide sequence ID" value="NZ_FMDN01000007.1"/>
</dbReference>
<proteinExistence type="predicted"/>
<dbReference type="AlphaFoldDB" id="A0A1C5I1K7"/>
<organism evidence="1 2">
    <name type="scientific">Micromonospora halophytica</name>
    <dbReference type="NCBI Taxonomy" id="47864"/>
    <lineage>
        <taxon>Bacteria</taxon>
        <taxon>Bacillati</taxon>
        <taxon>Actinomycetota</taxon>
        <taxon>Actinomycetes</taxon>
        <taxon>Micromonosporales</taxon>
        <taxon>Micromonosporaceae</taxon>
        <taxon>Micromonospora</taxon>
    </lineage>
</organism>
<evidence type="ECO:0000313" key="1">
    <source>
        <dbReference type="EMBL" id="SCG52124.1"/>
    </source>
</evidence>
<accession>A0A1C5I1K7</accession>
<reference evidence="2" key="1">
    <citation type="submission" date="2016-06" db="EMBL/GenBank/DDBJ databases">
        <authorList>
            <person name="Varghese N."/>
        </authorList>
    </citation>
    <scope>NUCLEOTIDE SEQUENCE [LARGE SCALE GENOMIC DNA]</scope>
    <source>
        <strain evidence="2">DSM 43171</strain>
    </source>
</reference>
<sequence length="73" mass="7522">MPDRATGLVKRYDGSVADVYGAAPTGFSATMSATRGVRLFAVKVLDCSGSANANACYHSPGGPHPCPPRRVPS</sequence>
<dbReference type="Proteomes" id="UP000199408">
    <property type="component" value="Unassembled WGS sequence"/>
</dbReference>
<protein>
    <submittedName>
        <fullName evidence="1">Uncharacterized protein</fullName>
    </submittedName>
</protein>
<dbReference type="EMBL" id="FMDN01000007">
    <property type="protein sequence ID" value="SCG52124.1"/>
    <property type="molecule type" value="Genomic_DNA"/>
</dbReference>
<evidence type="ECO:0000313" key="2">
    <source>
        <dbReference type="Proteomes" id="UP000199408"/>
    </source>
</evidence>
<name>A0A1C5I1K7_9ACTN</name>